<dbReference type="EMBL" id="ML735007">
    <property type="protein sequence ID" value="KAB8202217.1"/>
    <property type="molecule type" value="Genomic_DNA"/>
</dbReference>
<dbReference type="AlphaFoldDB" id="A0A5N6DB34"/>
<evidence type="ECO:0008006" key="3">
    <source>
        <dbReference type="Google" id="ProtNLM"/>
    </source>
</evidence>
<evidence type="ECO:0000313" key="1">
    <source>
        <dbReference type="EMBL" id="KAB8202217.1"/>
    </source>
</evidence>
<dbReference type="VEuPathDB" id="FungiDB:BDV34DRAFT_215631"/>
<gene>
    <name evidence="1" type="ORF">BDV34DRAFT_215631</name>
</gene>
<organism evidence="1 2">
    <name type="scientific">Aspergillus parasiticus</name>
    <dbReference type="NCBI Taxonomy" id="5067"/>
    <lineage>
        <taxon>Eukaryota</taxon>
        <taxon>Fungi</taxon>
        <taxon>Dikarya</taxon>
        <taxon>Ascomycota</taxon>
        <taxon>Pezizomycotina</taxon>
        <taxon>Eurotiomycetes</taxon>
        <taxon>Eurotiomycetidae</taxon>
        <taxon>Eurotiales</taxon>
        <taxon>Aspergillaceae</taxon>
        <taxon>Aspergillus</taxon>
        <taxon>Aspergillus subgen. Circumdati</taxon>
    </lineage>
</organism>
<reference evidence="1 2" key="1">
    <citation type="submission" date="2019-04" db="EMBL/GenBank/DDBJ databases">
        <title>Fungal friends and foes A comparative genomics study of 23 Aspergillus species from section Flavi.</title>
        <authorList>
            <consortium name="DOE Joint Genome Institute"/>
            <person name="Kjaerbolling I."/>
            <person name="Vesth T.C."/>
            <person name="Frisvad J.C."/>
            <person name="Nybo J.L."/>
            <person name="Theobald S."/>
            <person name="Kildgaard S."/>
            <person name="Petersen T.I."/>
            <person name="Kuo A."/>
            <person name="Sato A."/>
            <person name="Lyhne E.K."/>
            <person name="Kogle M.E."/>
            <person name="Wiebenga A."/>
            <person name="Kun R.S."/>
            <person name="Lubbers R.J."/>
            <person name="Makela M.R."/>
            <person name="Barry K."/>
            <person name="Chovatia M."/>
            <person name="Clum A."/>
            <person name="Daum C."/>
            <person name="Haridas S."/>
            <person name="He G."/>
            <person name="LaButti K."/>
            <person name="Lipzen A."/>
            <person name="Mondo S."/>
            <person name="Pangilinan J."/>
            <person name="Riley R."/>
            <person name="Salamov A."/>
            <person name="Simmons B.A."/>
            <person name="Magnuson J.K."/>
            <person name="Henrissat B."/>
            <person name="Mortensen U.H."/>
            <person name="Larsen T.O."/>
            <person name="De vries R.P."/>
            <person name="Grigoriev I.V."/>
            <person name="Machida M."/>
            <person name="Baker S.E."/>
            <person name="Andersen M.R."/>
        </authorList>
    </citation>
    <scope>NUCLEOTIDE SEQUENCE [LARGE SCALE GENOMIC DNA]</scope>
    <source>
        <strain evidence="1 2">CBS 117618</strain>
    </source>
</reference>
<evidence type="ECO:0000313" key="2">
    <source>
        <dbReference type="Proteomes" id="UP000326532"/>
    </source>
</evidence>
<dbReference type="SUPFAM" id="SSF48452">
    <property type="entry name" value="TPR-like"/>
    <property type="match status" value="1"/>
</dbReference>
<dbReference type="Gene3D" id="1.25.40.10">
    <property type="entry name" value="Tetratricopeptide repeat domain"/>
    <property type="match status" value="1"/>
</dbReference>
<keyword evidence="2" id="KW-1185">Reference proteome</keyword>
<accession>A0A5N6DB34</accession>
<protein>
    <recommendedName>
        <fullName evidence="3">Tetratricopeptide repeat</fullName>
    </recommendedName>
</protein>
<dbReference type="InterPro" id="IPR011990">
    <property type="entry name" value="TPR-like_helical_dom_sf"/>
</dbReference>
<proteinExistence type="predicted"/>
<sequence length="284" mass="32872">MSFPSSRCNYLLQHVLTLKDNFKEERRHTKDFRASSQFCELLQDYVCEVNLLAVETLENRELATDIAASTLSHQANMYESIGKVHKAIELNTKGYNMRLGEKPSRDTWIAWNVNQGREADWPTVTKNMARCFLEKPFNWAMLAYAYFTLRTLERYENRLEAAEASCLEAQNLWSKGDQTKLHPFNAACLYKTGVVCLDQGNVEAAIKHIRDTVEITKFHANVMPVGQARGLFKLSEALLQDSCDSEKVKALRDEAELYLLRRDPQAVDFGREEDYDQWVPIFWR</sequence>
<name>A0A5N6DB34_ASPPA</name>
<dbReference type="Proteomes" id="UP000326532">
    <property type="component" value="Unassembled WGS sequence"/>
</dbReference>